<dbReference type="Proteomes" id="UP000283644">
    <property type="component" value="Unassembled WGS sequence"/>
</dbReference>
<accession>A0A417XWB4</accession>
<keyword evidence="1" id="KW-0472">Membrane</keyword>
<evidence type="ECO:0000313" key="3">
    <source>
        <dbReference type="Proteomes" id="UP000283644"/>
    </source>
</evidence>
<organism evidence="2 3">
    <name type="scientific">Nocardioides immobilis</name>
    <dbReference type="NCBI Taxonomy" id="2049295"/>
    <lineage>
        <taxon>Bacteria</taxon>
        <taxon>Bacillati</taxon>
        <taxon>Actinomycetota</taxon>
        <taxon>Actinomycetes</taxon>
        <taxon>Propionibacteriales</taxon>
        <taxon>Nocardioidaceae</taxon>
        <taxon>Nocardioides</taxon>
    </lineage>
</organism>
<dbReference type="EMBL" id="QXGH01000031">
    <property type="protein sequence ID" value="RHW24561.1"/>
    <property type="molecule type" value="Genomic_DNA"/>
</dbReference>
<keyword evidence="1" id="KW-0812">Transmembrane</keyword>
<comment type="caution">
    <text evidence="2">The sequence shown here is derived from an EMBL/GenBank/DDBJ whole genome shotgun (WGS) entry which is preliminary data.</text>
</comment>
<proteinExistence type="predicted"/>
<protein>
    <submittedName>
        <fullName evidence="2">TM2 domain-containing protein</fullName>
    </submittedName>
</protein>
<feature type="transmembrane region" description="Helical" evidence="1">
    <location>
        <begin position="39"/>
        <end position="60"/>
    </location>
</feature>
<evidence type="ECO:0000256" key="1">
    <source>
        <dbReference type="SAM" id="Phobius"/>
    </source>
</evidence>
<feature type="transmembrane region" description="Helical" evidence="1">
    <location>
        <begin position="72"/>
        <end position="94"/>
    </location>
</feature>
<reference evidence="2 3" key="1">
    <citation type="submission" date="2018-09" db="EMBL/GenBank/DDBJ databases">
        <title>Genome sequencing of Nocardioides immobilis CCTCC AB 2017083 for comparison to Nocardioides silvaticus.</title>
        <authorList>
            <person name="Li C."/>
            <person name="Wang G."/>
        </authorList>
    </citation>
    <scope>NUCLEOTIDE SEQUENCE [LARGE SCALE GENOMIC DNA]</scope>
    <source>
        <strain evidence="2 3">CCTCC AB 2017083</strain>
    </source>
</reference>
<gene>
    <name evidence="2" type="ORF">D0Z08_23880</name>
</gene>
<sequence length="127" mass="13687">MPYQQYGAPPVPYGVAVPVPVPFAVDPATGLAYSDKSKVVAGLLQLLLPFVGVLGVGRLYTGHIAIGLVQLIGHFVAWALFWVLFIFIIGFVFVPVAWALWLWSVIDGIVILASSSPRDAQGRVLRS</sequence>
<evidence type="ECO:0000313" key="2">
    <source>
        <dbReference type="EMBL" id="RHW24561.1"/>
    </source>
</evidence>
<keyword evidence="3" id="KW-1185">Reference proteome</keyword>
<name>A0A417XWB4_9ACTN</name>
<keyword evidence="1" id="KW-1133">Transmembrane helix</keyword>
<dbReference type="AlphaFoldDB" id="A0A417XWB4"/>